<reference evidence="2 3" key="2">
    <citation type="submission" date="2018-03" db="EMBL/GenBank/DDBJ databases">
        <title>The ancient ancestry and fast evolution of plastids.</title>
        <authorList>
            <person name="Moore K.R."/>
            <person name="Magnabosco C."/>
            <person name="Momper L."/>
            <person name="Gold D.A."/>
            <person name="Bosak T."/>
            <person name="Fournier G.P."/>
        </authorList>
    </citation>
    <scope>NUCLEOTIDE SEQUENCE [LARGE SCALE GENOMIC DNA]</scope>
    <source>
        <strain evidence="2 3">ULC007</strain>
    </source>
</reference>
<keyword evidence="1" id="KW-0472">Membrane</keyword>
<accession>A0A2T1DMN2</accession>
<dbReference type="Proteomes" id="UP000238634">
    <property type="component" value="Unassembled WGS sequence"/>
</dbReference>
<name>A0A2T1DMN2_9CYAN</name>
<comment type="caution">
    <text evidence="2">The sequence shown here is derived from an EMBL/GenBank/DDBJ whole genome shotgun (WGS) entry which is preliminary data.</text>
</comment>
<sequence length="147" mass="16750">MKLLKYFDLNRRAIKAKKLDRQEVTETRSNFIQQWMSSSEVSVKPRGDIFLSLWTAFTQREEGQLSPADQLLMYLGVLVGVYFSGVIRAQSSKPTFILAAFIALTIVPVAFEKLSINPKAPLLVRFGLFVQNGVFWDVMFQAIASRR</sequence>
<keyword evidence="1" id="KW-1133">Transmembrane helix</keyword>
<keyword evidence="1" id="KW-0812">Transmembrane</keyword>
<dbReference type="OrthoDB" id="1591864at2"/>
<evidence type="ECO:0000313" key="2">
    <source>
        <dbReference type="EMBL" id="PSB21739.1"/>
    </source>
</evidence>
<dbReference type="AlphaFoldDB" id="A0A2T1DMN2"/>
<dbReference type="EMBL" id="PVWG01000002">
    <property type="protein sequence ID" value="PSB21739.1"/>
    <property type="molecule type" value="Genomic_DNA"/>
</dbReference>
<proteinExistence type="predicted"/>
<protein>
    <submittedName>
        <fullName evidence="2">Uncharacterized protein</fullName>
    </submittedName>
</protein>
<feature type="transmembrane region" description="Helical" evidence="1">
    <location>
        <begin position="122"/>
        <end position="144"/>
    </location>
</feature>
<organism evidence="2 3">
    <name type="scientific">Phormidesmis priestleyi ULC007</name>
    <dbReference type="NCBI Taxonomy" id="1920490"/>
    <lineage>
        <taxon>Bacteria</taxon>
        <taxon>Bacillati</taxon>
        <taxon>Cyanobacteriota</taxon>
        <taxon>Cyanophyceae</taxon>
        <taxon>Leptolyngbyales</taxon>
        <taxon>Leptolyngbyaceae</taxon>
        <taxon>Phormidesmis</taxon>
    </lineage>
</organism>
<feature type="transmembrane region" description="Helical" evidence="1">
    <location>
        <begin position="96"/>
        <end position="116"/>
    </location>
</feature>
<gene>
    <name evidence="2" type="ORF">C7B65_03955</name>
</gene>
<evidence type="ECO:0000313" key="3">
    <source>
        <dbReference type="Proteomes" id="UP000238634"/>
    </source>
</evidence>
<dbReference type="RefSeq" id="WP_073069588.1">
    <property type="nucleotide sequence ID" value="NZ_MPPI01000002.1"/>
</dbReference>
<reference evidence="2 3" key="1">
    <citation type="submission" date="2018-02" db="EMBL/GenBank/DDBJ databases">
        <authorList>
            <person name="Cohen D.B."/>
            <person name="Kent A.D."/>
        </authorList>
    </citation>
    <scope>NUCLEOTIDE SEQUENCE [LARGE SCALE GENOMIC DNA]</scope>
    <source>
        <strain evidence="2 3">ULC007</strain>
    </source>
</reference>
<feature type="transmembrane region" description="Helical" evidence="1">
    <location>
        <begin position="71"/>
        <end position="89"/>
    </location>
</feature>
<evidence type="ECO:0000256" key="1">
    <source>
        <dbReference type="SAM" id="Phobius"/>
    </source>
</evidence>
<keyword evidence="3" id="KW-1185">Reference proteome</keyword>